<evidence type="ECO:0000259" key="1">
    <source>
        <dbReference type="PROSITE" id="PS50853"/>
    </source>
</evidence>
<dbReference type="EMBL" id="BFAA01002828">
    <property type="protein sequence ID" value="GCB65250.1"/>
    <property type="molecule type" value="Genomic_DNA"/>
</dbReference>
<accession>A0A401NWK7</accession>
<dbReference type="PANTHER" id="PTHR47135">
    <property type="entry name" value="FIBRONECTIN TYPE III DOMAIN-CONTAINING PROTEIN 7"/>
    <property type="match status" value="1"/>
</dbReference>
<dbReference type="PANTHER" id="PTHR47135:SF3">
    <property type="entry name" value="FIBRONECTIN TYPE-III DOMAIN-CONTAINING PROTEIN"/>
    <property type="match status" value="1"/>
</dbReference>
<dbReference type="Gene3D" id="2.60.40.10">
    <property type="entry name" value="Immunoglobulins"/>
    <property type="match status" value="13"/>
</dbReference>
<feature type="domain" description="Fibronectin type-III" evidence="1">
    <location>
        <begin position="1050"/>
        <end position="1136"/>
    </location>
</feature>
<proteinExistence type="predicted"/>
<feature type="domain" description="Fibronectin type-III" evidence="1">
    <location>
        <begin position="1742"/>
        <end position="1828"/>
    </location>
</feature>
<organism evidence="2 3">
    <name type="scientific">Scyliorhinus torazame</name>
    <name type="common">Cloudy catshark</name>
    <name type="synonym">Catulus torazame</name>
    <dbReference type="NCBI Taxonomy" id="75743"/>
    <lineage>
        <taxon>Eukaryota</taxon>
        <taxon>Metazoa</taxon>
        <taxon>Chordata</taxon>
        <taxon>Craniata</taxon>
        <taxon>Vertebrata</taxon>
        <taxon>Chondrichthyes</taxon>
        <taxon>Elasmobranchii</taxon>
        <taxon>Galeomorphii</taxon>
        <taxon>Galeoidea</taxon>
        <taxon>Carcharhiniformes</taxon>
        <taxon>Scyliorhinidae</taxon>
        <taxon>Scyliorhinus</taxon>
    </lineage>
</organism>
<evidence type="ECO:0000313" key="2">
    <source>
        <dbReference type="EMBL" id="GCB65250.1"/>
    </source>
</evidence>
<dbReference type="InterPro" id="IPR013783">
    <property type="entry name" value="Ig-like_fold"/>
</dbReference>
<sequence length="3052" mass="327685">MHIDVPCDPQNVEVRLDCNLNTALVSWDDSRGALLYTAFAEGPDGNLTSCSTSETSCRTPELLCGQLYSVYVTASDSTCNQSQSSMVEVQTAPCSSQIVSAYLECTTHTVSVLWELSDGAVNYIAIAEGMEGDRYSCNATEENCEIVGLPCGQMYNITILAMDENCSSLPSPAFEIQTVPCIPQNVIAHIDCESNNVSVFWDPSNGTESYLVTAQGSSGHWASCNATDTECVISDVYCGLSYYITVQSIRMQCNSSQSSAVTVKTVPCVPQNVDALMNCDAGYMSVSWELSQGAISYIATAEGSNVQQCSANETLCDITELDCGETYTITVRAHDDSCDTAESASITKKTASCIPLNLGVQLDCNTNDAFVSWTHTNGAVSYSASAEGSDGHAVLCDTANTHCQIANLHCGQMYHLSLTALDNVCDTSQSSISDFSTAPCAPQYIDSSLNCVTKSTTVTWEESDGALCQIYSISVLAFGENCSSIQSSSYDIWTAPCTPDEIIVTVDCNSNRVAASWERTEGAILYDVTAEGSDGHTHSHSTTETRYEMLDLHCGQTYNITVTTRSYSRTGFSSTSAQTRTVPCIPENLKAELNCVSNAVSFSWGVTQGAKLYTVTARDSQRVTASFNTSDIKAQIPHLECGEYYTISVVATDNICKSAQSAVVNVHAVPCDPQNVEVRLDCNLNTASVSWDDSRGALLYTAFAEGPDGNITLCSTSETSCRTPEFLCGQLYSVYVTASDSTCNQSQSSLVEVQTAPCRPQIVSAYLECTTHTVSVLWELSDGAVNYIAIAEGMEGDRYSCNATEENCEIVDLPCASCIPQNLGVQLDCNTNDAFVSWTHTNGAVSYSASAEGSDGQAASCDTANTHCQIANLHCGQMYHLSLTALDNVCDISQSSISDFSTAPCAPQFTDTSLNCVTKSTTVTWEESDGALCQIYSISVLAFGENCSSIQGSSYDIWTVPCAPDEIIVNVVCNSNRVVASWGRTDGAILYDVTAEGGDGHTHSHNTTETRYEMLDLHCGQTYNITVTTLSYSRTGFSSTSAQIQTAPCIPENLKAELNCDSNAVSFSWDVTDGAKLYTVTARDSQRVTASFNTSDTKAQIPQLECGEYYTISVVATDNICKSPQSAVANIHAVPCDPQNVEVRLNCNLNTALVSWDNSRGALLYTAFAEGPDGNITPCSTSETSCRTPELLCGQLYSVYVTASDSTCNQSQSSMVEIQTAPCSSQIVSAYLECATDTVSVLWELSDGAVNYIAIAEGMEGDRYSCNATEENCEIVDLPCGQMYNITILAMDESCTSLPSPAFEIQAVPCIPQNVVAHIDCESNNVSVFWDPSNGTESYLVTAQGNSGHWASCNSTDTECVISDVYCGLSYYITVQSIRMQCNSSQSSAVTVKTVPCVPQNVDALMNCDAGYMSVSWELSQGAISYIATAEGSNVQQCSANETLCDITELDCGETYTITVRAHDDSCDTAESASITKKTASCIPLNLGVQLDCNTNDAFVSWTHTNGAVSYSASAKGSDGHAVLCDTANTHCQIANLHCGQMYNLSLTALDNICDTSQSSISDFSTAPCAPQFTDTSLNCVTKSTTVTWEESDGALWYITTAVGQDGHVTLCNTTETSCEFTDLHCSQIYLITVKAMDGHCQSVNTSTFETETVPCPPQNVHVDIDTVTAFVTWEPGNLTVSYTATAEGCDGHTATCTTSETHCLIPDLHCSQIYSISVLAFGENCSSIQSSSYDSRTAPCAPDEIIVNVDCNSNRVVASWGRTDGAILYDVTAEGGDGHTHSHNTTETRYEMLDLHCGQTYNITVTTLSYSRTGFSSTSTQIQTAPCIPENLKAELNCGSNAVSFSWDVTDGAKLYTVTARDSQRVTASFNTSDTKAQIPHLECGEYYTISVAATDNICKSAQSAVANIHAVPCDPQNVEVRLDCNLNTALVSWDDSRGALLYTAFAEGPDGNLTSCSTSETSCRTPEFLCGQLYSVYVTASDSTCNQSQSSMVEVQTAPCRPQIVSAYLECATHTVSVLWELSDGAVNYIAIAEGMEGDRYSCNATEENCEIVDLPCGQMYNITIFAMDENCSSLPSPAFEIQTVPCIPQNVVAHIDCESNNVSVFWDPSNGTESYLVTAQGNSGHWASCNATNTECVISDVYCGLSYYITVQSIRMQCNSSQSSAVTVKTVPCVPQNVDALMNCDAGYMSVSWELSQGAISYIATAEGSNVQQCSANETLCDITELDCGETYTITVRAHDDSCDTAESASITKKTASCIPLNLGVQLDCNTNDAFVSWTHTNGAVSYSASAEGSDGHAVLCDTANTHCQIANLHCGQMYNLSLTALDNVCDTSQSSISDFSTAPCAPQFIDGSLNCVTKSTTVTWEESDGALWYITTAEGQDGHVTLCNTTETSCEFTDLHCSQIYLITVKAMDGHCQSVNTSTFETETVPCPPQNVHVDIDTVTAFVTWEPGNLTVSYTATAEGCDGHTATCTTSETHCLIPDLHCSQIYSISVLAFGENCSSIQSSSYDSRTAPCAPDEIIVNVDCNSNRVAASWGRTDGAILYDVTAEGSDGHTHSHNTTETRYEMLDLHCGQTYNITVTTLSYSRTGFSSTSAQIQTVPCIPENLKAELNCDSNAVSFSWDVTQGAKLYTVTIRDSQRVTTLFNTSDTKAQIPHLECGEYYTISVVATDNICKSPQNAVVNVHAGPCTSEIISAYVDCDSNTAMVSWELSKGSDFYIATAMGIDGDTQSCIVKDMTCEIFHLKCGQSYNVTLVAVNEMCNSSESAANSFQGVPCTPEYLEADVDCTNNSLLLSWGYSNTAISYMAFVNASAGDLLHCDTTNTSCYIQGLKCATKYDISVYAFDGICTSILNASSEVDTVPCVPEDIQVALSPVSNAVQDIDVSWGSSNCAEDYEVDIDGQIEDDPFSLYTFRSYWTPSTFFEFPVLCSSTYNISVTARNPAGTSSPSIPLTGFTVPCSPNNLLASLENGTLFISWTESIFATEYVVYAVFNSERSEICRTAELSCEASNVPKDMIEIVALNSAGESETSKINLLQDSSTPPKILY</sequence>
<feature type="domain" description="Fibronectin type-III" evidence="1">
    <location>
        <begin position="963"/>
        <end position="1049"/>
    </location>
</feature>
<comment type="caution">
    <text evidence="2">The sequence shown here is derived from an EMBL/GenBank/DDBJ whole genome shotgun (WGS) entry which is preliminary data.</text>
</comment>
<reference evidence="2 3" key="1">
    <citation type="journal article" date="2018" name="Nat. Ecol. Evol.">
        <title>Shark genomes provide insights into elasmobranch evolution and the origin of vertebrates.</title>
        <authorList>
            <person name="Hara Y"/>
            <person name="Yamaguchi K"/>
            <person name="Onimaru K"/>
            <person name="Kadota M"/>
            <person name="Koyanagi M"/>
            <person name="Keeley SD"/>
            <person name="Tatsumi K"/>
            <person name="Tanaka K"/>
            <person name="Motone F"/>
            <person name="Kageyama Y"/>
            <person name="Nozu R"/>
            <person name="Adachi N"/>
            <person name="Nishimura O"/>
            <person name="Nakagawa R"/>
            <person name="Tanegashima C"/>
            <person name="Kiyatake I"/>
            <person name="Matsumoto R"/>
            <person name="Murakumo K"/>
            <person name="Nishida K"/>
            <person name="Terakita A"/>
            <person name="Kuratani S"/>
            <person name="Sato K"/>
            <person name="Hyodo S Kuraku.S."/>
        </authorList>
    </citation>
    <scope>NUCLEOTIDE SEQUENCE [LARGE SCALE GENOMIC DNA]</scope>
</reference>
<protein>
    <recommendedName>
        <fullName evidence="1">Fibronectin type-III domain-containing protein</fullName>
    </recommendedName>
</protein>
<feature type="domain" description="Fibronectin type-III" evidence="1">
    <location>
        <begin position="2608"/>
        <end position="2694"/>
    </location>
</feature>
<gene>
    <name evidence="2" type="ORF">scyTo_0007677</name>
</gene>
<feature type="domain" description="Fibronectin type-III" evidence="1">
    <location>
        <begin position="1829"/>
        <end position="1915"/>
    </location>
</feature>
<dbReference type="SUPFAM" id="SSF49265">
    <property type="entry name" value="Fibronectin type III"/>
    <property type="match status" value="20"/>
</dbReference>
<dbReference type="Proteomes" id="UP000288216">
    <property type="component" value="Unassembled WGS sequence"/>
</dbReference>
<dbReference type="SMART" id="SM00060">
    <property type="entry name" value="FN3"/>
    <property type="match status" value="28"/>
</dbReference>
<dbReference type="InterPro" id="IPR003961">
    <property type="entry name" value="FN3_dom"/>
</dbReference>
<feature type="domain" description="Fibronectin type-III" evidence="1">
    <location>
        <begin position="1311"/>
        <end position="1397"/>
    </location>
</feature>
<dbReference type="PROSITE" id="PS50853">
    <property type="entry name" value="FN3"/>
    <property type="match status" value="10"/>
</dbReference>
<feature type="domain" description="Fibronectin type-III" evidence="1">
    <location>
        <begin position="1567"/>
        <end position="1656"/>
    </location>
</feature>
<name>A0A401NWK7_SCYTO</name>
<keyword evidence="3" id="KW-1185">Reference proteome</keyword>
<dbReference type="OMA" id="AGKCYWN"/>
<feature type="domain" description="Fibronectin type-III" evidence="1">
    <location>
        <begin position="2090"/>
        <end position="2176"/>
    </location>
</feature>
<evidence type="ECO:0000313" key="3">
    <source>
        <dbReference type="Proteomes" id="UP000288216"/>
    </source>
</evidence>
<feature type="domain" description="Fibronectin type-III" evidence="1">
    <location>
        <begin position="182"/>
        <end position="268"/>
    </location>
</feature>
<dbReference type="SMART" id="SM00089">
    <property type="entry name" value="PKD"/>
    <property type="match status" value="5"/>
</dbReference>
<dbReference type="InterPro" id="IPR036116">
    <property type="entry name" value="FN3_sf"/>
</dbReference>
<dbReference type="CDD" id="cd00063">
    <property type="entry name" value="FN3"/>
    <property type="match status" value="3"/>
</dbReference>
<dbReference type="OrthoDB" id="9908419at2759"/>
<dbReference type="InterPro" id="IPR022409">
    <property type="entry name" value="PKD/Chitinase_dom"/>
</dbReference>
<feature type="domain" description="Fibronectin type-III" evidence="1">
    <location>
        <begin position="2869"/>
        <end position="2964"/>
    </location>
</feature>